<dbReference type="InterPro" id="IPR001647">
    <property type="entry name" value="HTH_TetR"/>
</dbReference>
<dbReference type="InterPro" id="IPR009057">
    <property type="entry name" value="Homeodomain-like_sf"/>
</dbReference>
<evidence type="ECO:0000313" key="5">
    <source>
        <dbReference type="Proteomes" id="UP000673375"/>
    </source>
</evidence>
<evidence type="ECO:0000256" key="1">
    <source>
        <dbReference type="ARBA" id="ARBA00023125"/>
    </source>
</evidence>
<evidence type="ECO:0000313" key="4">
    <source>
        <dbReference type="EMBL" id="MBP1046647.1"/>
    </source>
</evidence>
<dbReference type="PANTHER" id="PTHR30328">
    <property type="entry name" value="TRANSCRIPTIONAL REPRESSOR"/>
    <property type="match status" value="1"/>
</dbReference>
<dbReference type="Gene3D" id="1.10.357.10">
    <property type="entry name" value="Tetracycline Repressor, domain 2"/>
    <property type="match status" value="1"/>
</dbReference>
<dbReference type="PRINTS" id="PR00455">
    <property type="entry name" value="HTHTETR"/>
</dbReference>
<reference evidence="4 5" key="1">
    <citation type="submission" date="2020-12" db="EMBL/GenBank/DDBJ databases">
        <title>Vagococcus allomyrinae sp. nov. and Enterococcus lavae sp. nov., isolated from the larvae of Allomyrina dichotoma.</title>
        <authorList>
            <person name="Lee S.D."/>
        </authorList>
    </citation>
    <scope>NUCLEOTIDE SEQUENCE [LARGE SCALE GENOMIC DNA]</scope>
    <source>
        <strain evidence="4 5">BWM-S5</strain>
    </source>
</reference>
<comment type="caution">
    <text evidence="4">The sequence shown here is derived from an EMBL/GenBank/DDBJ whole genome shotgun (WGS) entry which is preliminary data.</text>
</comment>
<keyword evidence="5" id="KW-1185">Reference proteome</keyword>
<name>A0ABS4CK41_9ENTE</name>
<evidence type="ECO:0000256" key="2">
    <source>
        <dbReference type="PROSITE-ProRule" id="PRU00335"/>
    </source>
</evidence>
<dbReference type="EMBL" id="JAEDXU010000004">
    <property type="protein sequence ID" value="MBP1046647.1"/>
    <property type="molecule type" value="Genomic_DNA"/>
</dbReference>
<feature type="domain" description="HTH tetR-type" evidence="3">
    <location>
        <begin position="8"/>
        <end position="68"/>
    </location>
</feature>
<accession>A0ABS4CK41</accession>
<dbReference type="InterPro" id="IPR023772">
    <property type="entry name" value="DNA-bd_HTH_TetR-type_CS"/>
</dbReference>
<dbReference type="RefSeq" id="WP_209557435.1">
    <property type="nucleotide sequence ID" value="NZ_JAEDXU010000004.1"/>
</dbReference>
<dbReference type="SUPFAM" id="SSF48498">
    <property type="entry name" value="Tetracyclin repressor-like, C-terminal domain"/>
    <property type="match status" value="1"/>
</dbReference>
<dbReference type="InterPro" id="IPR036271">
    <property type="entry name" value="Tet_transcr_reg_TetR-rel_C_sf"/>
</dbReference>
<dbReference type="Pfam" id="PF00440">
    <property type="entry name" value="TetR_N"/>
    <property type="match status" value="1"/>
</dbReference>
<dbReference type="SUPFAM" id="SSF46689">
    <property type="entry name" value="Homeodomain-like"/>
    <property type="match status" value="1"/>
</dbReference>
<dbReference type="PANTHER" id="PTHR30328:SF54">
    <property type="entry name" value="HTH-TYPE TRANSCRIPTIONAL REPRESSOR SCO4008"/>
    <property type="match status" value="1"/>
</dbReference>
<dbReference type="PROSITE" id="PS50977">
    <property type="entry name" value="HTH_TETR_2"/>
    <property type="match status" value="1"/>
</dbReference>
<proteinExistence type="predicted"/>
<gene>
    <name evidence="4" type="ORF">I6N96_10135</name>
</gene>
<organism evidence="4 5">
    <name type="scientific">Enterococcus larvae</name>
    <dbReference type="NCBI Taxonomy" id="2794352"/>
    <lineage>
        <taxon>Bacteria</taxon>
        <taxon>Bacillati</taxon>
        <taxon>Bacillota</taxon>
        <taxon>Bacilli</taxon>
        <taxon>Lactobacillales</taxon>
        <taxon>Enterococcaceae</taxon>
        <taxon>Enterococcus</taxon>
    </lineage>
</organism>
<feature type="DNA-binding region" description="H-T-H motif" evidence="2">
    <location>
        <begin position="31"/>
        <end position="50"/>
    </location>
</feature>
<protein>
    <submittedName>
        <fullName evidence="4">TetR/AcrR family transcriptional regulator</fullName>
    </submittedName>
</protein>
<dbReference type="PROSITE" id="PS01081">
    <property type="entry name" value="HTH_TETR_1"/>
    <property type="match status" value="1"/>
</dbReference>
<evidence type="ECO:0000259" key="3">
    <source>
        <dbReference type="PROSITE" id="PS50977"/>
    </source>
</evidence>
<dbReference type="InterPro" id="IPR050109">
    <property type="entry name" value="HTH-type_TetR-like_transc_reg"/>
</dbReference>
<dbReference type="Proteomes" id="UP000673375">
    <property type="component" value="Unassembled WGS sequence"/>
</dbReference>
<keyword evidence="1 2" id="KW-0238">DNA-binding</keyword>
<sequence length="205" mass="24253">MNLSKLDEERRQALLNSALKEFAVKGYDDASTNTIAKNACISKALMFHYVHSKEELFLFLMDYCQEAIDREYLSKMDFTEKDIFKKLRQSYLLQINLLKKNPWILDFNNLSDLTKSEQVNKSMKEKANQKEAICFETLFHAIDETKFKEILNIDSCKQLIFWGNIGFTNQLIEDMRSLEYKEVDYHGIIRKIDNYFADLMEVFYA</sequence>
<dbReference type="Gene3D" id="1.10.10.60">
    <property type="entry name" value="Homeodomain-like"/>
    <property type="match status" value="1"/>
</dbReference>